<protein>
    <submittedName>
        <fullName evidence="2">GNAT family N-acetyltransferase</fullName>
    </submittedName>
</protein>
<comment type="caution">
    <text evidence="2">The sequence shown here is derived from an EMBL/GenBank/DDBJ whole genome shotgun (WGS) entry which is preliminary data.</text>
</comment>
<dbReference type="InterPro" id="IPR051531">
    <property type="entry name" value="N-acetyltransferase"/>
</dbReference>
<evidence type="ECO:0000259" key="1">
    <source>
        <dbReference type="PROSITE" id="PS51186"/>
    </source>
</evidence>
<dbReference type="EMBL" id="JAMXQU010000013">
    <property type="protein sequence ID" value="MCO6161021.1"/>
    <property type="molecule type" value="Genomic_DNA"/>
</dbReference>
<dbReference type="PANTHER" id="PTHR43792">
    <property type="entry name" value="GNAT FAMILY, PUTATIVE (AFU_ORTHOLOGUE AFUA_3G00765)-RELATED-RELATED"/>
    <property type="match status" value="1"/>
</dbReference>
<dbReference type="SUPFAM" id="SSF55729">
    <property type="entry name" value="Acyl-CoA N-acyltransferases (Nat)"/>
    <property type="match status" value="1"/>
</dbReference>
<accession>A0ABT1CJH5</accession>
<proteinExistence type="predicted"/>
<dbReference type="Proteomes" id="UP001523401">
    <property type="component" value="Unassembled WGS sequence"/>
</dbReference>
<dbReference type="RefSeq" id="WP_252850006.1">
    <property type="nucleotide sequence ID" value="NZ_BAPW01000008.1"/>
</dbReference>
<feature type="domain" description="N-acetyltransferase" evidence="1">
    <location>
        <begin position="18"/>
        <end position="174"/>
    </location>
</feature>
<keyword evidence="3" id="KW-1185">Reference proteome</keyword>
<evidence type="ECO:0000313" key="3">
    <source>
        <dbReference type="Proteomes" id="UP001523401"/>
    </source>
</evidence>
<dbReference type="Gene3D" id="3.40.630.30">
    <property type="match status" value="1"/>
</dbReference>
<gene>
    <name evidence="2" type="ORF">NF685_13355</name>
</gene>
<dbReference type="PANTHER" id="PTHR43792:SF1">
    <property type="entry name" value="N-ACETYLTRANSFERASE DOMAIN-CONTAINING PROTEIN"/>
    <property type="match status" value="1"/>
</dbReference>
<dbReference type="PROSITE" id="PS51186">
    <property type="entry name" value="GNAT"/>
    <property type="match status" value="1"/>
</dbReference>
<evidence type="ECO:0000313" key="2">
    <source>
        <dbReference type="EMBL" id="MCO6161021.1"/>
    </source>
</evidence>
<dbReference type="Pfam" id="PF13302">
    <property type="entry name" value="Acetyltransf_3"/>
    <property type="match status" value="1"/>
</dbReference>
<sequence length="175" mass="20285">MINQDTLERFPEIQTSRLRLKGLDLGDAEDLQKMTDDPRITEIVHFLPTPFTVHDSQKLIVGNRDGRDRYIGVWFHDCDDMIAVVGTHLHGVGEIEVGYWVRPDQQRKGIAQESVSNLLDQLAELFPHRQIIAECRPENLPSRHLLEKMGFVGTNELGQRPGRYRFIWMPQKNEE</sequence>
<dbReference type="InterPro" id="IPR000182">
    <property type="entry name" value="GNAT_dom"/>
</dbReference>
<organism evidence="2 3">
    <name type="scientific">Asaia lannensis NBRC 102526</name>
    <dbReference type="NCBI Taxonomy" id="1307926"/>
    <lineage>
        <taxon>Bacteria</taxon>
        <taxon>Pseudomonadati</taxon>
        <taxon>Pseudomonadota</taxon>
        <taxon>Alphaproteobacteria</taxon>
        <taxon>Acetobacterales</taxon>
        <taxon>Acetobacteraceae</taxon>
        <taxon>Asaia</taxon>
    </lineage>
</organism>
<name>A0ABT1CJH5_9PROT</name>
<reference evidence="2 3" key="1">
    <citation type="submission" date="2022-06" db="EMBL/GenBank/DDBJ databases">
        <title>Whole-genome of Asaia lannensis strain LMG 27011T.</title>
        <authorList>
            <person name="Sombolestani A."/>
        </authorList>
    </citation>
    <scope>NUCLEOTIDE SEQUENCE [LARGE SCALE GENOMIC DNA]</scope>
    <source>
        <strain evidence="2 3">NBRC 102526</strain>
    </source>
</reference>
<dbReference type="InterPro" id="IPR016181">
    <property type="entry name" value="Acyl_CoA_acyltransferase"/>
</dbReference>